<reference evidence="2" key="3">
    <citation type="submission" date="2021-05" db="UniProtKB">
        <authorList>
            <consortium name="EnsemblPlants"/>
        </authorList>
    </citation>
    <scope>IDENTIFICATION</scope>
    <source>
        <strain evidence="2">cv. B73</strain>
    </source>
</reference>
<feature type="region of interest" description="Disordered" evidence="1">
    <location>
        <begin position="94"/>
        <end position="156"/>
    </location>
</feature>
<name>A0A804LN79_MAIZE</name>
<dbReference type="Gramene" id="Zm00001eb023340_T001">
    <property type="protein sequence ID" value="Zm00001eb023340_P001"/>
    <property type="gene ID" value="Zm00001eb023340"/>
</dbReference>
<feature type="compositionally biased region" description="Acidic residues" evidence="1">
    <location>
        <begin position="120"/>
        <end position="137"/>
    </location>
</feature>
<accession>A0A804LN79</accession>
<sequence length="156" mass="16453">MSSGLGPADPAPAAAAASRWLPRMRMSSFWRRSSMTLRCELECCVSTKVGLAAGRYSGTSRPDLKRTPHALHRVLGPSGPVLHCGVFSDAQCVHRRTPPSEPATASPPGPGLFLPRAGLLDDDGKSEDEQDDEDGDGCDGGRDTRECHAAAAGARE</sequence>
<evidence type="ECO:0000256" key="1">
    <source>
        <dbReference type="SAM" id="MobiDB-lite"/>
    </source>
</evidence>
<evidence type="ECO:0000313" key="3">
    <source>
        <dbReference type="Proteomes" id="UP000007305"/>
    </source>
</evidence>
<evidence type="ECO:0000313" key="2">
    <source>
        <dbReference type="EnsemblPlants" id="Zm00001eb023340_P001"/>
    </source>
</evidence>
<dbReference type="Proteomes" id="UP000007305">
    <property type="component" value="Chromosome 1"/>
</dbReference>
<feature type="compositionally biased region" description="Pro residues" evidence="1">
    <location>
        <begin position="99"/>
        <end position="110"/>
    </location>
</feature>
<protein>
    <submittedName>
        <fullName evidence="2">Uncharacterized protein</fullName>
    </submittedName>
</protein>
<dbReference type="InParanoid" id="A0A804LN79"/>
<reference evidence="3" key="1">
    <citation type="submission" date="2015-12" db="EMBL/GenBank/DDBJ databases">
        <title>Update maize B73 reference genome by single molecule sequencing technologies.</title>
        <authorList>
            <consortium name="Maize Genome Sequencing Project"/>
            <person name="Ware D."/>
        </authorList>
    </citation>
    <scope>NUCLEOTIDE SEQUENCE [LARGE SCALE GENOMIC DNA]</scope>
    <source>
        <strain evidence="3">cv. B73</strain>
    </source>
</reference>
<keyword evidence="3" id="KW-1185">Reference proteome</keyword>
<reference evidence="2" key="2">
    <citation type="submission" date="2019-07" db="EMBL/GenBank/DDBJ databases">
        <authorList>
            <person name="Seetharam A."/>
            <person name="Woodhouse M."/>
            <person name="Cannon E."/>
        </authorList>
    </citation>
    <scope>NUCLEOTIDE SEQUENCE [LARGE SCALE GENOMIC DNA]</scope>
    <source>
        <strain evidence="2">cv. B73</strain>
    </source>
</reference>
<organism evidence="2 3">
    <name type="scientific">Zea mays</name>
    <name type="common">Maize</name>
    <dbReference type="NCBI Taxonomy" id="4577"/>
    <lineage>
        <taxon>Eukaryota</taxon>
        <taxon>Viridiplantae</taxon>
        <taxon>Streptophyta</taxon>
        <taxon>Embryophyta</taxon>
        <taxon>Tracheophyta</taxon>
        <taxon>Spermatophyta</taxon>
        <taxon>Magnoliopsida</taxon>
        <taxon>Liliopsida</taxon>
        <taxon>Poales</taxon>
        <taxon>Poaceae</taxon>
        <taxon>PACMAD clade</taxon>
        <taxon>Panicoideae</taxon>
        <taxon>Andropogonodae</taxon>
        <taxon>Andropogoneae</taxon>
        <taxon>Tripsacinae</taxon>
        <taxon>Zea</taxon>
    </lineage>
</organism>
<feature type="compositionally biased region" description="Basic and acidic residues" evidence="1">
    <location>
        <begin position="139"/>
        <end position="156"/>
    </location>
</feature>
<dbReference type="AlphaFoldDB" id="A0A804LN79"/>
<proteinExistence type="predicted"/>
<dbReference type="FunCoup" id="A0A804LN79">
    <property type="interactions" value="473"/>
</dbReference>
<dbReference type="EnsemblPlants" id="Zm00001eb023340_T001">
    <property type="protein sequence ID" value="Zm00001eb023340_P001"/>
    <property type="gene ID" value="Zm00001eb023340"/>
</dbReference>